<feature type="compositionally biased region" description="Basic and acidic residues" evidence="1">
    <location>
        <begin position="160"/>
        <end position="172"/>
    </location>
</feature>
<comment type="caution">
    <text evidence="3">The sequence shown here is derived from an EMBL/GenBank/DDBJ whole genome shotgun (WGS) entry which is preliminary data.</text>
</comment>
<evidence type="ECO:0000313" key="3">
    <source>
        <dbReference type="EMBL" id="KAG7086790.1"/>
    </source>
</evidence>
<dbReference type="PANTHER" id="PTHR38248">
    <property type="entry name" value="FUNK1 6"/>
    <property type="match status" value="1"/>
</dbReference>
<reference evidence="3" key="1">
    <citation type="journal article" date="2021" name="Genome Biol. Evol.">
        <title>The assembled and annotated genome of the fairy-ring fungus Marasmius oreades.</title>
        <authorList>
            <person name="Hiltunen M."/>
            <person name="Ament-Velasquez S.L."/>
            <person name="Johannesson H."/>
        </authorList>
    </citation>
    <scope>NUCLEOTIDE SEQUENCE</scope>
    <source>
        <strain evidence="3">03SP1</strain>
    </source>
</reference>
<feature type="compositionally biased region" description="Polar residues" evidence="1">
    <location>
        <begin position="259"/>
        <end position="271"/>
    </location>
</feature>
<dbReference type="RefSeq" id="XP_043003261.1">
    <property type="nucleotide sequence ID" value="XM_043159658.1"/>
</dbReference>
<feature type="compositionally biased region" description="Polar residues" evidence="1">
    <location>
        <begin position="278"/>
        <end position="293"/>
    </location>
</feature>
<feature type="region of interest" description="Disordered" evidence="1">
    <location>
        <begin position="1"/>
        <end position="20"/>
    </location>
</feature>
<feature type="region of interest" description="Disordered" evidence="1">
    <location>
        <begin position="160"/>
        <end position="194"/>
    </location>
</feature>
<sequence>MDRRHGSEPASLSKSPYSNGTASDYEEEFYTHTEIHHLLHHDIMSDKQVDLDVFMSTVLHAPNPLPSTEVKVIDEIVKSPEFIGLLEDYCKPVVLEEEKYLRFTRLCRYAIAQMVEKKITKNELGFALCVNDFRSSGGHRKPDVVGTTYKAINIRFREGKYETNDNNDNNHKTDRKKRGNGETVESQSTVEDASTTLENIIDTITSPPTFPLMWNDLYMFAEFKVGQYDQRDIEEPVVGASQPVPTSSSTVSVPRRSNKQSNQVDDTQLTDASIFHHYQTNGVRRSHGTSRGVSTAGPPLAPSDSNAGGSGDSTPPARGNSTKRRRDDDDSVQAVEPPPKRRKVMIPPNIRVECAGYARHLFNRGGVRTHVIGALVTNNVLELLVYTRSGSCFTKPLKFIKNPSLFLSILLAFSRLTWSQWGFFDRLIPCTLSTPQLPGPNGETDLWMFKGCTLDVGENKCEVSDIRMFPRDLIGRGTWTIGMMAKSKELLGEGKVRKLILKISSAPTTREPEQFFLDKASTAANEDAKEKWVLNHLPEMIDSGDFEGTVSFEQLFGEDYEKRTLRYLAVEELYPITDLTAPEELRLAFKDIVYCHQWLVTVPGIMHRDVSINNLMFRVKGDRKFGVLNDFDLACTLDEDHQSSSKQRTGTKPFIARDLLTPAKESDTLQKHFVRYDLESMVYVFAWIICRYEDGREIRNPPFEGWCKGNLVDVGHQKSDWMHGSVERQPITPQYESLRRILESLRTRLRRGYNAQDEYLAPDFPSGLPPFKHETLGDHVTYSTILAALDPPPPYTDALAALS</sequence>
<dbReference type="KEGG" id="more:E1B28_002718"/>
<dbReference type="InterPro" id="IPR000719">
    <property type="entry name" value="Prot_kinase_dom"/>
</dbReference>
<feature type="compositionally biased region" description="Polar residues" evidence="1">
    <location>
        <begin position="10"/>
        <end position="20"/>
    </location>
</feature>
<name>A0A9P7RNJ9_9AGAR</name>
<protein>
    <recommendedName>
        <fullName evidence="2">Protein kinase domain-containing protein</fullName>
    </recommendedName>
</protein>
<dbReference type="PROSITE" id="PS50011">
    <property type="entry name" value="PROTEIN_KINASE_DOM"/>
    <property type="match status" value="1"/>
</dbReference>
<dbReference type="InterPro" id="IPR040976">
    <property type="entry name" value="Pkinase_fungal"/>
</dbReference>
<dbReference type="PANTHER" id="PTHR38248:SF2">
    <property type="entry name" value="FUNK1 11"/>
    <property type="match status" value="1"/>
</dbReference>
<feature type="compositionally biased region" description="Polar residues" evidence="1">
    <location>
        <begin position="183"/>
        <end position="194"/>
    </location>
</feature>
<dbReference type="GeneID" id="66071794"/>
<dbReference type="GO" id="GO:0004672">
    <property type="term" value="F:protein kinase activity"/>
    <property type="evidence" value="ECO:0007669"/>
    <property type="project" value="InterPro"/>
</dbReference>
<dbReference type="GO" id="GO:0005524">
    <property type="term" value="F:ATP binding"/>
    <property type="evidence" value="ECO:0007669"/>
    <property type="project" value="InterPro"/>
</dbReference>
<dbReference type="InterPro" id="IPR011009">
    <property type="entry name" value="Kinase-like_dom_sf"/>
</dbReference>
<dbReference type="Gene3D" id="1.10.510.10">
    <property type="entry name" value="Transferase(Phosphotransferase) domain 1"/>
    <property type="match status" value="1"/>
</dbReference>
<dbReference type="OrthoDB" id="5569250at2759"/>
<evidence type="ECO:0000259" key="2">
    <source>
        <dbReference type="PROSITE" id="PS50011"/>
    </source>
</evidence>
<accession>A0A9P7RNJ9</accession>
<proteinExistence type="predicted"/>
<feature type="region of interest" description="Disordered" evidence="1">
    <location>
        <begin position="236"/>
        <end position="346"/>
    </location>
</feature>
<organism evidence="3 4">
    <name type="scientific">Marasmius oreades</name>
    <name type="common">fairy-ring Marasmius</name>
    <dbReference type="NCBI Taxonomy" id="181124"/>
    <lineage>
        <taxon>Eukaryota</taxon>
        <taxon>Fungi</taxon>
        <taxon>Dikarya</taxon>
        <taxon>Basidiomycota</taxon>
        <taxon>Agaricomycotina</taxon>
        <taxon>Agaricomycetes</taxon>
        <taxon>Agaricomycetidae</taxon>
        <taxon>Agaricales</taxon>
        <taxon>Marasmiineae</taxon>
        <taxon>Marasmiaceae</taxon>
        <taxon>Marasmius</taxon>
    </lineage>
</organism>
<dbReference type="EMBL" id="CM032190">
    <property type="protein sequence ID" value="KAG7086790.1"/>
    <property type="molecule type" value="Genomic_DNA"/>
</dbReference>
<dbReference type="SUPFAM" id="SSF56112">
    <property type="entry name" value="Protein kinase-like (PK-like)"/>
    <property type="match status" value="1"/>
</dbReference>
<dbReference type="AlphaFoldDB" id="A0A9P7RNJ9"/>
<dbReference type="Proteomes" id="UP001049176">
    <property type="component" value="Chromosome 10"/>
</dbReference>
<gene>
    <name evidence="3" type="ORF">E1B28_002718</name>
</gene>
<feature type="compositionally biased region" description="Low complexity" evidence="1">
    <location>
        <begin position="243"/>
        <end position="255"/>
    </location>
</feature>
<keyword evidence="4" id="KW-1185">Reference proteome</keyword>
<evidence type="ECO:0000256" key="1">
    <source>
        <dbReference type="SAM" id="MobiDB-lite"/>
    </source>
</evidence>
<evidence type="ECO:0000313" key="4">
    <source>
        <dbReference type="Proteomes" id="UP001049176"/>
    </source>
</evidence>
<feature type="domain" description="Protein kinase" evidence="2">
    <location>
        <begin position="468"/>
        <end position="803"/>
    </location>
</feature>
<dbReference type="Pfam" id="PF17667">
    <property type="entry name" value="Pkinase_fungal"/>
    <property type="match status" value="2"/>
</dbReference>